<dbReference type="Pfam" id="PF12696">
    <property type="entry name" value="TraG-D_C"/>
    <property type="match status" value="1"/>
</dbReference>
<dbReference type="InterPro" id="IPR027417">
    <property type="entry name" value="P-loop_NTPase"/>
</dbReference>
<keyword evidence="2" id="KW-0472">Membrane</keyword>
<proteinExistence type="predicted"/>
<keyword evidence="2" id="KW-0812">Transmembrane</keyword>
<evidence type="ECO:0000256" key="2">
    <source>
        <dbReference type="SAM" id="Phobius"/>
    </source>
</evidence>
<evidence type="ECO:0000259" key="3">
    <source>
        <dbReference type="Pfam" id="PF12696"/>
    </source>
</evidence>
<dbReference type="InterPro" id="IPR032689">
    <property type="entry name" value="TraG-D_C"/>
</dbReference>
<dbReference type="InterPro" id="IPR051162">
    <property type="entry name" value="T4SS_component"/>
</dbReference>
<dbReference type="SUPFAM" id="SSF52540">
    <property type="entry name" value="P-loop containing nucleoside triphosphate hydrolases"/>
    <property type="match status" value="1"/>
</dbReference>
<dbReference type="CDD" id="cd01127">
    <property type="entry name" value="TrwB_TraG_TraD_VirD4"/>
    <property type="match status" value="1"/>
</dbReference>
<protein>
    <recommendedName>
        <fullName evidence="3">TraD/TraG TraM recognition site domain-containing protein</fullName>
    </recommendedName>
</protein>
<name>A0A3B0XXM0_9ZZZZ</name>
<evidence type="ECO:0000313" key="4">
    <source>
        <dbReference type="EMBL" id="VAW73118.1"/>
    </source>
</evidence>
<sequence length="653" mass="72418">MQRSSSSLDSKDESGLVMAIYWSLCLLVIMVLAPVSMTETLYGWVIISVAGTGVAVHTLNVLKLLIASRGSAKAVMQAEMMSCSKLIKQVRNSSNTIWMGKGFLWSGKHSARLYDVLYNEHDFNSVAKGSTRNLFSKKSGLDIAGAGAINYLQRLNQECYDIEVPLDQFKGHTLMLATTRAIKTRFLSLLVVQALLRSPNEAIIIIDPKGDLELKILIEQQARRNGRQQDFEFFHPAFPDQSICLNPLQNFSRPTEIASRLVDLVTKQENDDAFSAFAWRAVNVISTGLLYLGETPTIVLIKAYIDNVGDLLILVLEQKLQEINQKKTQEKKSEKNSSEEHRSNKRLSAEKNRQQQHSEKPIIDQFLFESETSEKVNGKRRVHTLIRQYQTYHQGKLGCSDINDLITYYQHDRVHASKMLASLVPLLSQLSSGTLGQLLSPRLGQQKTIDFSEVVQQHKIIYIGLDSMADAVVGSAIGQIFLADIAAVAAKRYNYSQDFSRINLFIDEAHSVCNKSLITLANQGAGAGIDLYLASQTLSDFVVALGSEEHAMKLVGNLNTLICGRIIDPWTQTLVSERFGKTHVEQMMCSQSESSGTGTGLLDWGSSWGERVSMVEVELVPASVLGRIPNLEYFALLASGSLIKGKIPVLQAD</sequence>
<dbReference type="NCBIfam" id="TIGR03743">
    <property type="entry name" value="SXT_TraD"/>
    <property type="match status" value="1"/>
</dbReference>
<evidence type="ECO:0000256" key="1">
    <source>
        <dbReference type="SAM" id="MobiDB-lite"/>
    </source>
</evidence>
<dbReference type="Gene3D" id="3.40.50.300">
    <property type="entry name" value="P-loop containing nucleotide triphosphate hydrolases"/>
    <property type="match status" value="2"/>
</dbReference>
<feature type="transmembrane region" description="Helical" evidence="2">
    <location>
        <begin position="16"/>
        <end position="35"/>
    </location>
</feature>
<accession>A0A3B0XXM0</accession>
<dbReference type="InterPro" id="IPR022458">
    <property type="entry name" value="Conjugative_coupling_TraG/TraD"/>
</dbReference>
<keyword evidence="2" id="KW-1133">Transmembrane helix</keyword>
<organism evidence="4">
    <name type="scientific">hydrothermal vent metagenome</name>
    <dbReference type="NCBI Taxonomy" id="652676"/>
    <lineage>
        <taxon>unclassified sequences</taxon>
        <taxon>metagenomes</taxon>
        <taxon>ecological metagenomes</taxon>
    </lineage>
</organism>
<feature type="transmembrane region" description="Helical" evidence="2">
    <location>
        <begin position="41"/>
        <end position="66"/>
    </location>
</feature>
<gene>
    <name evidence="4" type="ORF">MNBD_GAMMA12-521</name>
</gene>
<dbReference type="AlphaFoldDB" id="A0A3B0XXM0"/>
<reference evidence="4" key="1">
    <citation type="submission" date="2018-06" db="EMBL/GenBank/DDBJ databases">
        <authorList>
            <person name="Zhirakovskaya E."/>
        </authorList>
    </citation>
    <scope>NUCLEOTIDE SEQUENCE</scope>
</reference>
<feature type="domain" description="TraD/TraG TraM recognition site" evidence="3">
    <location>
        <begin position="502"/>
        <end position="629"/>
    </location>
</feature>
<dbReference type="PANTHER" id="PTHR30121">
    <property type="entry name" value="UNCHARACTERIZED PROTEIN YJGR-RELATED"/>
    <property type="match status" value="1"/>
</dbReference>
<feature type="region of interest" description="Disordered" evidence="1">
    <location>
        <begin position="325"/>
        <end position="358"/>
    </location>
</feature>
<dbReference type="PANTHER" id="PTHR30121:SF6">
    <property type="entry name" value="SLR6007 PROTEIN"/>
    <property type="match status" value="1"/>
</dbReference>
<dbReference type="EMBL" id="UOFL01000041">
    <property type="protein sequence ID" value="VAW73118.1"/>
    <property type="molecule type" value="Genomic_DNA"/>
</dbReference>